<feature type="domain" description="RIO kinase" evidence="13">
    <location>
        <begin position="284"/>
        <end position="529"/>
    </location>
</feature>
<keyword evidence="6" id="KW-0547">Nucleotide-binding</keyword>
<accession>A9V926</accession>
<dbReference type="FunCoup" id="A9V926">
    <property type="interactions" value="139"/>
</dbReference>
<proteinExistence type="inferred from homology"/>
<dbReference type="InParanoid" id="A9V926"/>
<dbReference type="EMBL" id="CH991569">
    <property type="protein sequence ID" value="EDQ86057.1"/>
    <property type="molecule type" value="Genomic_DNA"/>
</dbReference>
<dbReference type="RefSeq" id="XP_001749251.1">
    <property type="nucleotide sequence ID" value="XM_001749199.1"/>
</dbReference>
<feature type="compositionally biased region" description="Low complexity" evidence="12">
    <location>
        <begin position="15"/>
        <end position="31"/>
    </location>
</feature>
<dbReference type="GO" id="GO:0005524">
    <property type="term" value="F:ATP binding"/>
    <property type="evidence" value="ECO:0007669"/>
    <property type="project" value="UniProtKB-KW"/>
</dbReference>
<feature type="compositionally biased region" description="Polar residues" evidence="12">
    <location>
        <begin position="110"/>
        <end position="126"/>
    </location>
</feature>
<keyword evidence="7" id="KW-0418">Kinase</keyword>
<sequence>MAQSNPWNKSPWGTPAQAPAAAPVSLAAVAQEQKDERVAHDMDRHLRDTEADELQRAIAESAREAAFLQEAFEATSTEATATPVPATGDEEDPDLALARKLQEEEDAMARSNSQNGASSTAASTPAVNPEEDLQFAMALQAHFNAEHDEHVHMAQQKANLTNSQKLTVSFERYLSPYPTFVDQVAPDLTDEQEEDNWDDSIDEAVYYHKQTRTMRDMNNKIITKHNPIVNGRKNRQRMESQFPIGFASGDMKAHGKDLKINNAVFNHLRRFAHREERHTARVHEKKDHSTSVMAMDKTTRLLLFKLLNRGVFEQINGAISTGKEAVVFHGAAHIDPEDLTSEVTEVAIKVFKTTLTEFTQRQQFLHGDRRFENRVGRQPARKLVRVWAEKEMANLTRMHRQGMNCPRVVLRKHHVLVMSFIGQDGHSAPKLKDVRWSLKRLNQCFHDTLEQMALMWQQCRLVHCDLSEYNILYHEEKPWIIDVGQAVEPQHPRAFEYLFRDCLNVYEFFERAGATELVSPADMFAQLTGEAISEEAQAEFKHKIQCVSRGAMKTHELQSAMADSSNVVFTPADQLPSGLMVHKQAEMSGDHGEGAKLELEQSDAEEDQEEQDVEEGEDIDSDASEDDADLKQFLERVDSDLAVQQSRSGATCDASAQSAADDVSVQ</sequence>
<evidence type="ECO:0000256" key="10">
    <source>
        <dbReference type="ARBA" id="ARBA00047899"/>
    </source>
</evidence>
<evidence type="ECO:0000256" key="4">
    <source>
        <dbReference type="ARBA" id="ARBA00022679"/>
    </source>
</evidence>
<dbReference type="AlphaFoldDB" id="A9V926"/>
<dbReference type="STRING" id="81824.A9V926"/>
<dbReference type="eggNOG" id="KOG2269">
    <property type="taxonomic scope" value="Eukaryota"/>
</dbReference>
<dbReference type="InterPro" id="IPR051272">
    <property type="entry name" value="RIO-type_Ser/Thr_kinase"/>
</dbReference>
<feature type="compositionally biased region" description="Low complexity" evidence="12">
    <location>
        <begin position="653"/>
        <end position="666"/>
    </location>
</feature>
<evidence type="ECO:0000256" key="9">
    <source>
        <dbReference type="ARBA" id="ARBA00022842"/>
    </source>
</evidence>
<evidence type="ECO:0000313" key="14">
    <source>
        <dbReference type="EMBL" id="EDQ86057.1"/>
    </source>
</evidence>
<evidence type="ECO:0000256" key="7">
    <source>
        <dbReference type="ARBA" id="ARBA00022777"/>
    </source>
</evidence>
<dbReference type="Gene3D" id="3.30.200.20">
    <property type="entry name" value="Phosphorylase Kinase, domain 1"/>
    <property type="match status" value="1"/>
</dbReference>
<evidence type="ECO:0000256" key="3">
    <source>
        <dbReference type="ARBA" id="ARBA00022527"/>
    </source>
</evidence>
<comment type="catalytic activity">
    <reaction evidence="11">
        <text>L-seryl-[protein] + ATP = O-phospho-L-seryl-[protein] + ADP + H(+)</text>
        <dbReference type="Rhea" id="RHEA:17989"/>
        <dbReference type="Rhea" id="RHEA-COMP:9863"/>
        <dbReference type="Rhea" id="RHEA-COMP:11604"/>
        <dbReference type="ChEBI" id="CHEBI:15378"/>
        <dbReference type="ChEBI" id="CHEBI:29999"/>
        <dbReference type="ChEBI" id="CHEBI:30616"/>
        <dbReference type="ChEBI" id="CHEBI:83421"/>
        <dbReference type="ChEBI" id="CHEBI:456216"/>
        <dbReference type="EC" id="2.7.11.1"/>
    </reaction>
</comment>
<keyword evidence="3" id="KW-0723">Serine/threonine-protein kinase</keyword>
<dbReference type="FunFam" id="3.30.200.20:FF:000839">
    <property type="entry name" value="Serine/threonine-protein kinase RIO3"/>
    <property type="match status" value="1"/>
</dbReference>
<name>A9V926_MONBE</name>
<keyword evidence="9" id="KW-0460">Magnesium</keyword>
<dbReference type="InterPro" id="IPR000687">
    <property type="entry name" value="RIO_kinase"/>
</dbReference>
<keyword evidence="5" id="KW-0479">Metal-binding</keyword>
<feature type="compositionally biased region" description="Basic and acidic residues" evidence="12">
    <location>
        <begin position="32"/>
        <end position="53"/>
    </location>
</feature>
<dbReference type="GO" id="GO:0004674">
    <property type="term" value="F:protein serine/threonine kinase activity"/>
    <property type="evidence" value="ECO:0000318"/>
    <property type="project" value="GO_Central"/>
</dbReference>
<feature type="compositionally biased region" description="Acidic residues" evidence="12">
    <location>
        <begin position="600"/>
        <end position="628"/>
    </location>
</feature>
<evidence type="ECO:0000256" key="6">
    <source>
        <dbReference type="ARBA" id="ARBA00022741"/>
    </source>
</evidence>
<comment type="catalytic activity">
    <reaction evidence="10">
        <text>L-threonyl-[protein] + ATP = O-phospho-L-threonyl-[protein] + ADP + H(+)</text>
        <dbReference type="Rhea" id="RHEA:46608"/>
        <dbReference type="Rhea" id="RHEA-COMP:11060"/>
        <dbReference type="Rhea" id="RHEA-COMP:11605"/>
        <dbReference type="ChEBI" id="CHEBI:15378"/>
        <dbReference type="ChEBI" id="CHEBI:30013"/>
        <dbReference type="ChEBI" id="CHEBI:30616"/>
        <dbReference type="ChEBI" id="CHEBI:61977"/>
        <dbReference type="ChEBI" id="CHEBI:456216"/>
        <dbReference type="EC" id="2.7.11.1"/>
    </reaction>
</comment>
<evidence type="ECO:0000256" key="8">
    <source>
        <dbReference type="ARBA" id="ARBA00022840"/>
    </source>
</evidence>
<evidence type="ECO:0000256" key="1">
    <source>
        <dbReference type="ARBA" id="ARBA00009196"/>
    </source>
</evidence>
<evidence type="ECO:0000256" key="5">
    <source>
        <dbReference type="ARBA" id="ARBA00022723"/>
    </source>
</evidence>
<protein>
    <recommendedName>
        <fullName evidence="2">non-specific serine/threonine protein kinase</fullName>
        <ecNumber evidence="2">2.7.11.1</ecNumber>
    </recommendedName>
</protein>
<organism evidence="14 15">
    <name type="scientific">Monosiga brevicollis</name>
    <name type="common">Choanoflagellate</name>
    <dbReference type="NCBI Taxonomy" id="81824"/>
    <lineage>
        <taxon>Eukaryota</taxon>
        <taxon>Choanoflagellata</taxon>
        <taxon>Craspedida</taxon>
        <taxon>Salpingoecidae</taxon>
        <taxon>Monosiga</taxon>
    </lineage>
</organism>
<evidence type="ECO:0000313" key="15">
    <source>
        <dbReference type="Proteomes" id="UP000001357"/>
    </source>
</evidence>
<dbReference type="KEGG" id="mbr:MONBRDRAFT_34008"/>
<reference evidence="14 15" key="1">
    <citation type="journal article" date="2008" name="Nature">
        <title>The genome of the choanoflagellate Monosiga brevicollis and the origin of metazoans.</title>
        <authorList>
            <consortium name="JGI Sequencing"/>
            <person name="King N."/>
            <person name="Westbrook M.J."/>
            <person name="Young S.L."/>
            <person name="Kuo A."/>
            <person name="Abedin M."/>
            <person name="Chapman J."/>
            <person name="Fairclough S."/>
            <person name="Hellsten U."/>
            <person name="Isogai Y."/>
            <person name="Letunic I."/>
            <person name="Marr M."/>
            <person name="Pincus D."/>
            <person name="Putnam N."/>
            <person name="Rokas A."/>
            <person name="Wright K.J."/>
            <person name="Zuzow R."/>
            <person name="Dirks W."/>
            <person name="Good M."/>
            <person name="Goodstein D."/>
            <person name="Lemons D."/>
            <person name="Li W."/>
            <person name="Lyons J.B."/>
            <person name="Morris A."/>
            <person name="Nichols S."/>
            <person name="Richter D.J."/>
            <person name="Salamov A."/>
            <person name="Bork P."/>
            <person name="Lim W.A."/>
            <person name="Manning G."/>
            <person name="Miller W.T."/>
            <person name="McGinnis W."/>
            <person name="Shapiro H."/>
            <person name="Tjian R."/>
            <person name="Grigoriev I.V."/>
            <person name="Rokhsar D."/>
        </authorList>
    </citation>
    <scope>NUCLEOTIDE SEQUENCE [LARGE SCALE GENOMIC DNA]</scope>
    <source>
        <strain evidence="15">MX1 / ATCC 50154</strain>
    </source>
</reference>
<feature type="region of interest" description="Disordered" evidence="12">
    <location>
        <begin position="1"/>
        <end position="53"/>
    </location>
</feature>
<dbReference type="GO" id="GO:0005829">
    <property type="term" value="C:cytosol"/>
    <property type="evidence" value="ECO:0000318"/>
    <property type="project" value="GO_Central"/>
</dbReference>
<feature type="region of interest" description="Disordered" evidence="12">
    <location>
        <begin position="105"/>
        <end position="127"/>
    </location>
</feature>
<dbReference type="Pfam" id="PF01163">
    <property type="entry name" value="RIO1"/>
    <property type="match status" value="1"/>
</dbReference>
<dbReference type="EC" id="2.7.11.1" evidence="2"/>
<keyword evidence="4" id="KW-0808">Transferase</keyword>
<keyword evidence="15" id="KW-1185">Reference proteome</keyword>
<dbReference type="SMART" id="SM00090">
    <property type="entry name" value="RIO"/>
    <property type="match status" value="1"/>
</dbReference>
<dbReference type="InterPro" id="IPR011009">
    <property type="entry name" value="Kinase-like_dom_sf"/>
</dbReference>
<dbReference type="GO" id="GO:0046872">
    <property type="term" value="F:metal ion binding"/>
    <property type="evidence" value="ECO:0007669"/>
    <property type="project" value="UniProtKB-KW"/>
</dbReference>
<dbReference type="SUPFAM" id="SSF56112">
    <property type="entry name" value="Protein kinase-like (PK-like)"/>
    <property type="match status" value="1"/>
</dbReference>
<dbReference type="PANTHER" id="PTHR45723">
    <property type="entry name" value="SERINE/THREONINE-PROTEIN KINASE RIO1"/>
    <property type="match status" value="1"/>
</dbReference>
<comment type="similarity">
    <text evidence="1">Belongs to the protein kinase superfamily. RIO-type Ser/Thr kinase family.</text>
</comment>
<dbReference type="OMA" id="FTQRQQF"/>
<dbReference type="InterPro" id="IPR018934">
    <property type="entry name" value="RIO_dom"/>
</dbReference>
<dbReference type="GeneID" id="5894469"/>
<dbReference type="FunFam" id="1.10.510.10:FF:000254">
    <property type="entry name" value="Serine/threonine-protein kinase RIO3"/>
    <property type="match status" value="1"/>
</dbReference>
<evidence type="ECO:0000256" key="12">
    <source>
        <dbReference type="SAM" id="MobiDB-lite"/>
    </source>
</evidence>
<feature type="compositionally biased region" description="Basic and acidic residues" evidence="12">
    <location>
        <begin position="629"/>
        <end position="639"/>
    </location>
</feature>
<dbReference type="GO" id="GO:0030490">
    <property type="term" value="P:maturation of SSU-rRNA"/>
    <property type="evidence" value="ECO:0000318"/>
    <property type="project" value="GO_Central"/>
</dbReference>
<evidence type="ECO:0000259" key="13">
    <source>
        <dbReference type="SMART" id="SM00090"/>
    </source>
</evidence>
<feature type="region of interest" description="Disordered" evidence="12">
    <location>
        <begin position="598"/>
        <end position="666"/>
    </location>
</feature>
<dbReference type="Gene3D" id="1.10.510.10">
    <property type="entry name" value="Transferase(Phosphotransferase) domain 1"/>
    <property type="match status" value="1"/>
</dbReference>
<dbReference type="GO" id="GO:0030688">
    <property type="term" value="C:preribosome, small subunit precursor"/>
    <property type="evidence" value="ECO:0000318"/>
    <property type="project" value="GO_Central"/>
</dbReference>
<evidence type="ECO:0000256" key="2">
    <source>
        <dbReference type="ARBA" id="ARBA00012513"/>
    </source>
</evidence>
<keyword evidence="8" id="KW-0067">ATP-binding</keyword>
<gene>
    <name evidence="14" type="ORF">MONBRDRAFT_34008</name>
</gene>
<evidence type="ECO:0000256" key="11">
    <source>
        <dbReference type="ARBA" id="ARBA00048679"/>
    </source>
</evidence>
<dbReference type="Proteomes" id="UP000001357">
    <property type="component" value="Unassembled WGS sequence"/>
</dbReference>